<feature type="transmembrane region" description="Helical" evidence="8">
    <location>
        <begin position="314"/>
        <end position="333"/>
    </location>
</feature>
<dbReference type="PANTHER" id="PTHR11730:SF6">
    <property type="entry name" value="AMMONIUM TRANSPORTER"/>
    <property type="match status" value="1"/>
</dbReference>
<dbReference type="GO" id="GO:0097272">
    <property type="term" value="P:ammonium homeostasis"/>
    <property type="evidence" value="ECO:0007669"/>
    <property type="project" value="TreeGrafter"/>
</dbReference>
<keyword evidence="3" id="KW-0813">Transport</keyword>
<name>A0A388LMB3_CHABU</name>
<organism evidence="10 11">
    <name type="scientific">Chara braunii</name>
    <name type="common">Braun's stonewort</name>
    <dbReference type="NCBI Taxonomy" id="69332"/>
    <lineage>
        <taxon>Eukaryota</taxon>
        <taxon>Viridiplantae</taxon>
        <taxon>Streptophyta</taxon>
        <taxon>Charophyceae</taxon>
        <taxon>Charales</taxon>
        <taxon>Characeae</taxon>
        <taxon>Chara</taxon>
    </lineage>
</organism>
<dbReference type="Pfam" id="PF00909">
    <property type="entry name" value="Ammonium_transp"/>
    <property type="match status" value="2"/>
</dbReference>
<dbReference type="EMBL" id="BFEA01000437">
    <property type="protein sequence ID" value="GBG83401.1"/>
    <property type="molecule type" value="Genomic_DNA"/>
</dbReference>
<dbReference type="InterPro" id="IPR024041">
    <property type="entry name" value="NH4_transpt_AmtB-like_dom"/>
</dbReference>
<dbReference type="InterPro" id="IPR029020">
    <property type="entry name" value="Ammonium/urea_transptr"/>
</dbReference>
<feature type="transmembrane region" description="Helical" evidence="8">
    <location>
        <begin position="345"/>
        <end position="363"/>
    </location>
</feature>
<evidence type="ECO:0000256" key="3">
    <source>
        <dbReference type="ARBA" id="ARBA00022448"/>
    </source>
</evidence>
<sequence length="386" mass="42407">MRSYFCSIDEHLKQMYSIGRSVDATFVFFSAYLVFAMQAGFAMLTAGAARAQNKSNIVMLATVVDAAVCAMFYYFFGFACAYGRPWNDFVGRDDFGGWMNLPEYAEYDDCGGHSQRGYGGEKPGHGTCSFLSFLVRIRVSGDLPLGVGTTRVAKRLQTRKTSDGGWHAGYRGQRDHPPDGRHRRLLGSARLGIPPWRFPLKERLRRLWRRIVEGEWSWTQQHSCGSGDFAPWLGWYEINPGSILGIVPRHYTAMKGIVNRAAITTTLADAASAITTFFVRRPLTGRWKMEDACGGLIAGLVAASAGCAVIEPSAGMLLSVIAALVLIVVKRLAKPIVLDDPMEALQRHGACGLVGFLFVGVLATEDHMMQMFGDDDSPNSIPGGWL</sequence>
<dbReference type="GO" id="GO:0005886">
    <property type="term" value="C:plasma membrane"/>
    <property type="evidence" value="ECO:0007669"/>
    <property type="project" value="TreeGrafter"/>
</dbReference>
<feature type="domain" description="Ammonium transporter AmtB-like" evidence="9">
    <location>
        <begin position="231"/>
        <end position="368"/>
    </location>
</feature>
<evidence type="ECO:0000259" key="9">
    <source>
        <dbReference type="Pfam" id="PF00909"/>
    </source>
</evidence>
<dbReference type="Gramene" id="GBG83401">
    <property type="protein sequence ID" value="GBG83401"/>
    <property type="gene ID" value="CBR_g37115"/>
</dbReference>
<evidence type="ECO:0000256" key="1">
    <source>
        <dbReference type="ARBA" id="ARBA00004141"/>
    </source>
</evidence>
<dbReference type="STRING" id="69332.A0A388LMB3"/>
<evidence type="ECO:0000256" key="4">
    <source>
        <dbReference type="ARBA" id="ARBA00022692"/>
    </source>
</evidence>
<keyword evidence="6 8" id="KW-0472">Membrane</keyword>
<dbReference type="SUPFAM" id="SSF111352">
    <property type="entry name" value="Ammonium transporter"/>
    <property type="match status" value="2"/>
</dbReference>
<dbReference type="Gene3D" id="1.10.3430.10">
    <property type="entry name" value="Ammonium transporter AmtB like domains"/>
    <property type="match status" value="2"/>
</dbReference>
<reference evidence="10 11" key="1">
    <citation type="journal article" date="2018" name="Cell">
        <title>The Chara Genome: Secondary Complexity and Implications for Plant Terrestrialization.</title>
        <authorList>
            <person name="Nishiyama T."/>
            <person name="Sakayama H."/>
            <person name="Vries J.D."/>
            <person name="Buschmann H."/>
            <person name="Saint-Marcoux D."/>
            <person name="Ullrich K.K."/>
            <person name="Haas F.B."/>
            <person name="Vanderstraeten L."/>
            <person name="Becker D."/>
            <person name="Lang D."/>
            <person name="Vosolsobe S."/>
            <person name="Rombauts S."/>
            <person name="Wilhelmsson P.K.I."/>
            <person name="Janitza P."/>
            <person name="Kern R."/>
            <person name="Heyl A."/>
            <person name="Rumpler F."/>
            <person name="Villalobos L.I.A.C."/>
            <person name="Clay J.M."/>
            <person name="Skokan R."/>
            <person name="Toyoda A."/>
            <person name="Suzuki Y."/>
            <person name="Kagoshima H."/>
            <person name="Schijlen E."/>
            <person name="Tajeshwar N."/>
            <person name="Catarino B."/>
            <person name="Hetherington A.J."/>
            <person name="Saltykova A."/>
            <person name="Bonnot C."/>
            <person name="Breuninger H."/>
            <person name="Symeonidi A."/>
            <person name="Radhakrishnan G.V."/>
            <person name="Van Nieuwerburgh F."/>
            <person name="Deforce D."/>
            <person name="Chang C."/>
            <person name="Karol K.G."/>
            <person name="Hedrich R."/>
            <person name="Ulvskov P."/>
            <person name="Glockner G."/>
            <person name="Delwiche C.F."/>
            <person name="Petrasek J."/>
            <person name="Van de Peer Y."/>
            <person name="Friml J."/>
            <person name="Beilby M."/>
            <person name="Dolan L."/>
            <person name="Kohara Y."/>
            <person name="Sugano S."/>
            <person name="Fujiyama A."/>
            <person name="Delaux P.-M."/>
            <person name="Quint M."/>
            <person name="TheiBen G."/>
            <person name="Hagemann M."/>
            <person name="Harholt J."/>
            <person name="Dunand C."/>
            <person name="Zachgo S."/>
            <person name="Langdale J."/>
            <person name="Maumus F."/>
            <person name="Straeten D.V.D."/>
            <person name="Gould S.B."/>
            <person name="Rensing S.A."/>
        </authorList>
    </citation>
    <scope>NUCLEOTIDE SEQUENCE [LARGE SCALE GENOMIC DNA]</scope>
    <source>
        <strain evidence="10 11">S276</strain>
    </source>
</reference>
<comment type="subcellular location">
    <subcellularLocation>
        <location evidence="1">Membrane</location>
        <topology evidence="1">Multi-pass membrane protein</topology>
    </subcellularLocation>
</comment>
<proteinExistence type="inferred from homology"/>
<accession>A0A388LMB3</accession>
<evidence type="ECO:0000313" key="11">
    <source>
        <dbReference type="Proteomes" id="UP000265515"/>
    </source>
</evidence>
<comment type="similarity">
    <text evidence="2">Belongs to the ammonia transporter channel (TC 1.A.11.2) family.</text>
</comment>
<dbReference type="Proteomes" id="UP000265515">
    <property type="component" value="Unassembled WGS sequence"/>
</dbReference>
<keyword evidence="11" id="KW-1185">Reference proteome</keyword>
<dbReference type="PANTHER" id="PTHR11730">
    <property type="entry name" value="AMMONIUM TRANSPORTER"/>
    <property type="match status" value="1"/>
</dbReference>
<feature type="domain" description="Ammonium transporter AmtB-like" evidence="9">
    <location>
        <begin position="26"/>
        <end position="95"/>
    </location>
</feature>
<dbReference type="AlphaFoldDB" id="A0A388LMB3"/>
<comment type="caution">
    <text evidence="10">The sequence shown here is derived from an EMBL/GenBank/DDBJ whole genome shotgun (WGS) entry which is preliminary data.</text>
</comment>
<gene>
    <name evidence="10" type="primary">AMT1:7</name>
    <name evidence="10" type="ORF">CBR_g37115</name>
</gene>
<evidence type="ECO:0000256" key="5">
    <source>
        <dbReference type="ARBA" id="ARBA00022989"/>
    </source>
</evidence>
<evidence type="ECO:0000313" key="10">
    <source>
        <dbReference type="EMBL" id="GBG83401.1"/>
    </source>
</evidence>
<feature type="transmembrane region" description="Helical" evidence="8">
    <location>
        <begin position="24"/>
        <end position="45"/>
    </location>
</feature>
<evidence type="ECO:0000256" key="7">
    <source>
        <dbReference type="ARBA" id="ARBA00023177"/>
    </source>
</evidence>
<keyword evidence="5 8" id="KW-1133">Transmembrane helix</keyword>
<evidence type="ECO:0000256" key="2">
    <source>
        <dbReference type="ARBA" id="ARBA00005887"/>
    </source>
</evidence>
<keyword evidence="7" id="KW-0924">Ammonia transport</keyword>
<keyword evidence="4 8" id="KW-0812">Transmembrane</keyword>
<protein>
    <recommendedName>
        <fullName evidence="9">Ammonium transporter AmtB-like domain-containing protein</fullName>
    </recommendedName>
</protein>
<evidence type="ECO:0000256" key="6">
    <source>
        <dbReference type="ARBA" id="ARBA00023136"/>
    </source>
</evidence>
<dbReference type="GO" id="GO:0008519">
    <property type="term" value="F:ammonium channel activity"/>
    <property type="evidence" value="ECO:0007669"/>
    <property type="project" value="InterPro"/>
</dbReference>
<feature type="transmembrane region" description="Helical" evidence="8">
    <location>
        <begin position="57"/>
        <end position="76"/>
    </location>
</feature>
<evidence type="ECO:0000256" key="8">
    <source>
        <dbReference type="SAM" id="Phobius"/>
    </source>
</evidence>
<dbReference type="OrthoDB" id="534912at2759"/>